<feature type="transmembrane region" description="Helical" evidence="1">
    <location>
        <begin position="136"/>
        <end position="158"/>
    </location>
</feature>
<proteinExistence type="predicted"/>
<accession>A0ABY4G7K2</accession>
<keyword evidence="1" id="KW-0472">Membrane</keyword>
<keyword evidence="1" id="KW-1133">Transmembrane helix</keyword>
<evidence type="ECO:0000313" key="3">
    <source>
        <dbReference type="Proteomes" id="UP000830401"/>
    </source>
</evidence>
<gene>
    <name evidence="2" type="ORF">MUN86_02890</name>
</gene>
<feature type="transmembrane region" description="Helical" evidence="1">
    <location>
        <begin position="68"/>
        <end position="90"/>
    </location>
</feature>
<evidence type="ECO:0000313" key="2">
    <source>
        <dbReference type="EMBL" id="UOQ66878.1"/>
    </source>
</evidence>
<keyword evidence="3" id="KW-1185">Reference proteome</keyword>
<sequence length="252" mass="26960">MSTVVSPSVATPNNRLTLNATCVYIAAFLLTELLHELAHALMALALGGQPVLYNSSVRNLDSLSDSKQVLVALAGPIFSLLQGLVVLVFVRRSQATGPAALFALFFGAFGLINFLGYLMITPFVPYGDLGQVAAIWHLPMSLLLGVAVAAVIILTASIRRMAPLFMRFVPAEVATPATRAAKGRMLRALIAWPWLIGSVLITFLSWPLPTFASFLVAPMSSMVLGAAWGAAMRQPELPGSPAPAIFQWSWGR</sequence>
<feature type="transmembrane region" description="Helical" evidence="1">
    <location>
        <begin position="102"/>
        <end position="124"/>
    </location>
</feature>
<keyword evidence="1" id="KW-0812">Transmembrane</keyword>
<dbReference type="Proteomes" id="UP000830401">
    <property type="component" value="Chromosome"/>
</dbReference>
<dbReference type="EMBL" id="CP095061">
    <property type="protein sequence ID" value="UOQ66878.1"/>
    <property type="molecule type" value="Genomic_DNA"/>
</dbReference>
<feature type="transmembrane region" description="Helical" evidence="1">
    <location>
        <begin position="21"/>
        <end position="48"/>
    </location>
</feature>
<feature type="transmembrane region" description="Helical" evidence="1">
    <location>
        <begin position="189"/>
        <end position="206"/>
    </location>
</feature>
<organism evidence="2 3">
    <name type="scientific">Hymenobacter volaticus</name>
    <dbReference type="NCBI Taxonomy" id="2932254"/>
    <lineage>
        <taxon>Bacteria</taxon>
        <taxon>Pseudomonadati</taxon>
        <taxon>Bacteroidota</taxon>
        <taxon>Cytophagia</taxon>
        <taxon>Cytophagales</taxon>
        <taxon>Hymenobacteraceae</taxon>
        <taxon>Hymenobacter</taxon>
    </lineage>
</organism>
<evidence type="ECO:0000256" key="1">
    <source>
        <dbReference type="SAM" id="Phobius"/>
    </source>
</evidence>
<reference evidence="2" key="1">
    <citation type="submission" date="2022-04" db="EMBL/GenBank/DDBJ databases">
        <title>Hymenobacter sp. isolated from the air.</title>
        <authorList>
            <person name="Won M."/>
            <person name="Lee C.-M."/>
            <person name="Woen H.-Y."/>
            <person name="Kwon S.-W."/>
        </authorList>
    </citation>
    <scope>NUCLEOTIDE SEQUENCE</scope>
    <source>
        <strain evidence="2">5420S-77</strain>
    </source>
</reference>
<protein>
    <recommendedName>
        <fullName evidence="4">M50 family peptidase</fullName>
    </recommendedName>
</protein>
<name>A0ABY4G7K2_9BACT</name>
<evidence type="ECO:0008006" key="4">
    <source>
        <dbReference type="Google" id="ProtNLM"/>
    </source>
</evidence>
<dbReference type="RefSeq" id="WP_245121508.1">
    <property type="nucleotide sequence ID" value="NZ_CP095061.1"/>
</dbReference>